<keyword evidence="1" id="KW-0472">Membrane</keyword>
<dbReference type="AlphaFoldDB" id="A0A7S0H6C3"/>
<proteinExistence type="predicted"/>
<gene>
    <name evidence="2" type="ORF">LAMO00422_LOCUS22403</name>
</gene>
<feature type="transmembrane region" description="Helical" evidence="1">
    <location>
        <begin position="121"/>
        <end position="144"/>
    </location>
</feature>
<name>A0A7S0H6C3_9EUKA</name>
<reference evidence="2" key="1">
    <citation type="submission" date="2021-01" db="EMBL/GenBank/DDBJ databases">
        <authorList>
            <person name="Corre E."/>
            <person name="Pelletier E."/>
            <person name="Niang G."/>
            <person name="Scheremetjew M."/>
            <person name="Finn R."/>
            <person name="Kale V."/>
            <person name="Holt S."/>
            <person name="Cochrane G."/>
            <person name="Meng A."/>
            <person name="Brown T."/>
            <person name="Cohen L."/>
        </authorList>
    </citation>
    <scope>NUCLEOTIDE SEQUENCE</scope>
    <source>
        <strain evidence="2">CCMP2058</strain>
    </source>
</reference>
<sequence>MTDLENIYNSVTQYDDVYDCRWVPKVLYAGGGAANRGEGSHGDNFGVWNDNYKCGDDTQNRKDKLTKYLPSFLTYSWSSWAVMLLGGSILMGIVLYVTILICKPLRDQQRYLCFVKMLWPVLALIIVGGCIGIIAFFNLTVSGARVVYPAGSPEIFGIGMLSEVMTWTMIAPTIVYMVATVTISIMLFPRDNEEERELKLGIDVDKGTEFQFKSAKLYDGKRIQKCCMDYPGLANKLFEDAGIDCAGERLELIYRFRKAAKKNNL</sequence>
<feature type="transmembrane region" description="Helical" evidence="1">
    <location>
        <begin position="77"/>
        <end position="101"/>
    </location>
</feature>
<protein>
    <submittedName>
        <fullName evidence="2">Uncharacterized protein</fullName>
    </submittedName>
</protein>
<organism evidence="2">
    <name type="scientific">Amorphochlora amoebiformis</name>
    <dbReference type="NCBI Taxonomy" id="1561963"/>
    <lineage>
        <taxon>Eukaryota</taxon>
        <taxon>Sar</taxon>
        <taxon>Rhizaria</taxon>
        <taxon>Cercozoa</taxon>
        <taxon>Chlorarachniophyceae</taxon>
        <taxon>Amorphochlora</taxon>
    </lineage>
</organism>
<keyword evidence="1" id="KW-1133">Transmembrane helix</keyword>
<accession>A0A7S0H6C3</accession>
<evidence type="ECO:0000256" key="1">
    <source>
        <dbReference type="SAM" id="Phobius"/>
    </source>
</evidence>
<dbReference type="EMBL" id="HBEM01032794">
    <property type="protein sequence ID" value="CAD8463441.1"/>
    <property type="molecule type" value="Transcribed_RNA"/>
</dbReference>
<evidence type="ECO:0000313" key="2">
    <source>
        <dbReference type="EMBL" id="CAD8463441.1"/>
    </source>
</evidence>
<feature type="transmembrane region" description="Helical" evidence="1">
    <location>
        <begin position="164"/>
        <end position="188"/>
    </location>
</feature>
<keyword evidence="1" id="KW-0812">Transmembrane</keyword>